<feature type="compositionally biased region" description="Low complexity" evidence="7">
    <location>
        <begin position="249"/>
        <end position="265"/>
    </location>
</feature>
<reference evidence="9" key="2">
    <citation type="submission" date="2014-02" db="EMBL/GenBank/DDBJ databases">
        <title>Complete DNA sequence of /Kuraishia capsulata/ illustrates novel genomic features among budding yeasts (/Saccharomycotina/).</title>
        <authorList>
            <person name="Morales L."/>
            <person name="Noel B."/>
            <person name="Porcel B."/>
            <person name="Marcet-Houben M."/>
            <person name="Hullo M-F."/>
            <person name="Sacerdot C."/>
            <person name="Tekaia F."/>
            <person name="Leh-Louis V."/>
            <person name="Despons L."/>
            <person name="Khanna V."/>
            <person name="Aury J-M."/>
            <person name="Barbe V."/>
            <person name="Couloux A."/>
            <person name="Labadie K."/>
            <person name="Pelletier E."/>
            <person name="Souciet J-L."/>
            <person name="Boekhout T."/>
            <person name="Gabaldon T."/>
            <person name="Wincker P."/>
            <person name="Dujon B."/>
        </authorList>
    </citation>
    <scope>NUCLEOTIDE SEQUENCE</scope>
    <source>
        <strain evidence="9">CBS 1993</strain>
    </source>
</reference>
<evidence type="ECO:0000259" key="8">
    <source>
        <dbReference type="PROSITE" id="PS50114"/>
    </source>
</evidence>
<dbReference type="GO" id="GO:0043565">
    <property type="term" value="F:sequence-specific DNA binding"/>
    <property type="evidence" value="ECO:0007669"/>
    <property type="project" value="InterPro"/>
</dbReference>
<feature type="compositionally biased region" description="Basic and acidic residues" evidence="7">
    <location>
        <begin position="110"/>
        <end position="130"/>
    </location>
</feature>
<feature type="region of interest" description="Disordered" evidence="7">
    <location>
        <begin position="277"/>
        <end position="296"/>
    </location>
</feature>
<dbReference type="Gene3D" id="3.30.50.10">
    <property type="entry name" value="Erythroid Transcription Factor GATA-1, subunit A"/>
    <property type="match status" value="1"/>
</dbReference>
<keyword evidence="10" id="KW-1185">Reference proteome</keyword>
<dbReference type="GO" id="GO:0006355">
    <property type="term" value="P:regulation of DNA-templated transcription"/>
    <property type="evidence" value="ECO:0007669"/>
    <property type="project" value="InterPro"/>
</dbReference>
<dbReference type="GO" id="GO:0008270">
    <property type="term" value="F:zinc ion binding"/>
    <property type="evidence" value="ECO:0007669"/>
    <property type="project" value="UniProtKB-KW"/>
</dbReference>
<dbReference type="PANTHER" id="PTHR47172">
    <property type="entry name" value="OS01G0976800 PROTEIN"/>
    <property type="match status" value="1"/>
</dbReference>
<keyword evidence="5" id="KW-0804">Transcription</keyword>
<dbReference type="EMBL" id="HG793128">
    <property type="protein sequence ID" value="CDK27440.1"/>
    <property type="molecule type" value="Genomic_DNA"/>
</dbReference>
<proteinExistence type="predicted"/>
<evidence type="ECO:0000256" key="2">
    <source>
        <dbReference type="ARBA" id="ARBA00022771"/>
    </source>
</evidence>
<dbReference type="STRING" id="1382522.W6MWH2"/>
<accession>W6MWH2</accession>
<evidence type="ECO:0000256" key="4">
    <source>
        <dbReference type="ARBA" id="ARBA00023015"/>
    </source>
</evidence>
<dbReference type="RefSeq" id="XP_022459435.1">
    <property type="nucleotide sequence ID" value="XM_022601832.1"/>
</dbReference>
<evidence type="ECO:0000256" key="7">
    <source>
        <dbReference type="SAM" id="MobiDB-lite"/>
    </source>
</evidence>
<keyword evidence="2 6" id="KW-0863">Zinc-finger</keyword>
<evidence type="ECO:0000313" key="9">
    <source>
        <dbReference type="EMBL" id="CDK27440.1"/>
    </source>
</evidence>
<dbReference type="HOGENOM" id="CLU_664045_0_0_1"/>
<feature type="region of interest" description="Disordered" evidence="7">
    <location>
        <begin position="248"/>
        <end position="270"/>
    </location>
</feature>
<keyword evidence="4" id="KW-0805">Transcription regulation</keyword>
<dbReference type="SUPFAM" id="SSF57716">
    <property type="entry name" value="Glucocorticoid receptor-like (DNA-binding domain)"/>
    <property type="match status" value="1"/>
</dbReference>
<dbReference type="CDD" id="cd00202">
    <property type="entry name" value="ZnF_GATA"/>
    <property type="match status" value="1"/>
</dbReference>
<dbReference type="InterPro" id="IPR000679">
    <property type="entry name" value="Znf_GATA"/>
</dbReference>
<name>W6MWH2_9ASCO</name>
<evidence type="ECO:0000256" key="1">
    <source>
        <dbReference type="ARBA" id="ARBA00022723"/>
    </source>
</evidence>
<dbReference type="OrthoDB" id="2162994at2759"/>
<protein>
    <recommendedName>
        <fullName evidence="8">GATA-type domain-containing protein</fullName>
    </recommendedName>
</protein>
<dbReference type="PANTHER" id="PTHR47172:SF24">
    <property type="entry name" value="GATA ZINC FINGER DOMAIN-CONTAINING PROTEIN 14-RELATED"/>
    <property type="match status" value="1"/>
</dbReference>
<evidence type="ECO:0000256" key="5">
    <source>
        <dbReference type="ARBA" id="ARBA00023163"/>
    </source>
</evidence>
<feature type="region of interest" description="Disordered" evidence="7">
    <location>
        <begin position="97"/>
        <end position="156"/>
    </location>
</feature>
<feature type="compositionally biased region" description="Basic and acidic residues" evidence="7">
    <location>
        <begin position="141"/>
        <end position="151"/>
    </location>
</feature>
<gene>
    <name evidence="9" type="ORF">KUCA_T00003418001</name>
</gene>
<dbReference type="InterPro" id="IPR013088">
    <property type="entry name" value="Znf_NHR/GATA"/>
</dbReference>
<feature type="compositionally biased region" description="Low complexity" evidence="7">
    <location>
        <begin position="99"/>
        <end position="109"/>
    </location>
</feature>
<dbReference type="PROSITE" id="PS50114">
    <property type="entry name" value="GATA_ZN_FINGER_2"/>
    <property type="match status" value="1"/>
</dbReference>
<dbReference type="AlphaFoldDB" id="W6MWH2"/>
<evidence type="ECO:0000313" key="10">
    <source>
        <dbReference type="Proteomes" id="UP000019384"/>
    </source>
</evidence>
<dbReference type="SMART" id="SM00401">
    <property type="entry name" value="ZnF_GATA"/>
    <property type="match status" value="1"/>
</dbReference>
<dbReference type="PROSITE" id="PS00344">
    <property type="entry name" value="GATA_ZN_FINGER_1"/>
    <property type="match status" value="1"/>
</dbReference>
<dbReference type="GeneID" id="34520823"/>
<evidence type="ECO:0000256" key="6">
    <source>
        <dbReference type="PROSITE-ProRule" id="PRU00094"/>
    </source>
</evidence>
<keyword evidence="1" id="KW-0479">Metal-binding</keyword>
<evidence type="ECO:0000256" key="3">
    <source>
        <dbReference type="ARBA" id="ARBA00022833"/>
    </source>
</evidence>
<keyword evidence="3" id="KW-0862">Zinc</keyword>
<feature type="domain" description="GATA-type" evidence="8">
    <location>
        <begin position="346"/>
        <end position="381"/>
    </location>
</feature>
<organism evidence="9 10">
    <name type="scientific">Kuraishia capsulata CBS 1993</name>
    <dbReference type="NCBI Taxonomy" id="1382522"/>
    <lineage>
        <taxon>Eukaryota</taxon>
        <taxon>Fungi</taxon>
        <taxon>Dikarya</taxon>
        <taxon>Ascomycota</taxon>
        <taxon>Saccharomycotina</taxon>
        <taxon>Pichiomycetes</taxon>
        <taxon>Pichiales</taxon>
        <taxon>Pichiaceae</taxon>
        <taxon>Kuraishia</taxon>
    </lineage>
</organism>
<dbReference type="Proteomes" id="UP000019384">
    <property type="component" value="Unassembled WGS sequence"/>
</dbReference>
<reference evidence="9" key="1">
    <citation type="submission" date="2013-12" db="EMBL/GenBank/DDBJ databases">
        <authorList>
            <person name="Genoscope - CEA"/>
        </authorList>
    </citation>
    <scope>NUCLEOTIDE SEQUENCE</scope>
    <source>
        <strain evidence="9">CBS 1993</strain>
    </source>
</reference>
<dbReference type="Pfam" id="PF00320">
    <property type="entry name" value="GATA"/>
    <property type="match status" value="1"/>
</dbReference>
<sequence>MTFKSSPMTQVKLPSFTELTSKFQGSHDIPEDILGPNLKSFSQNGSLAQVPPMYGLPPPRATLSYHLYPSAEDAPSSPTTSYQHGDTPRRYYVLERDPQSPQSLQQSPDSRIRDSFSFDRSNRITKKRSDPMSPLALRYSGTEKSDDRSFESLKNSSQVSIDTTSDPVVVSSLEKVFEMFPVLSNNCGSLRASLAHEIDDSKDISTLNNIAEIVPEQLLDDSVKQATEIAGALRTLKLFVAGSKKAKESQSQSQAQSQSQSPSQAIFQKRAPSTIKKPGLRYVPKGHRSTKSESSADAFVAKGHTGVNESVLLRVDPPKPFIITNSQTVDTTGITPRGNLHQELSMKPKIKCIQCGSSTTPEWRKGPHGARTLCNACGLFYSKLIRRTGVDGAANLMLERKKEGVGADRRLPNE</sequence>